<keyword evidence="5" id="KW-1185">Reference proteome</keyword>
<dbReference type="InterPro" id="IPR029058">
    <property type="entry name" value="AB_hydrolase_fold"/>
</dbReference>
<evidence type="ECO:0000313" key="5">
    <source>
        <dbReference type="Proteomes" id="UP000755585"/>
    </source>
</evidence>
<reference evidence="4 5" key="1">
    <citation type="submission" date="2021-03" db="EMBL/GenBank/DDBJ databases">
        <title>Sequencing the genomes of 1000 actinobacteria strains.</title>
        <authorList>
            <person name="Klenk H.-P."/>
        </authorList>
    </citation>
    <scope>NUCLEOTIDE SEQUENCE [LARGE SCALE GENOMIC DNA]</scope>
    <source>
        <strain evidence="4 5">DSM 18824</strain>
    </source>
</reference>
<dbReference type="PANTHER" id="PTHR22946">
    <property type="entry name" value="DIENELACTONE HYDROLASE DOMAIN-CONTAINING PROTEIN-RELATED"/>
    <property type="match status" value="1"/>
</dbReference>
<dbReference type="InterPro" id="IPR050261">
    <property type="entry name" value="FrsA_esterase"/>
</dbReference>
<evidence type="ECO:0000313" key="4">
    <source>
        <dbReference type="EMBL" id="MBP2350690.1"/>
    </source>
</evidence>
<name>A0ABS4UGB6_9ACTN</name>
<accession>A0ABS4UGB6</accession>
<dbReference type="Pfam" id="PF12146">
    <property type="entry name" value="Hydrolase_4"/>
    <property type="match status" value="1"/>
</dbReference>
<dbReference type="Proteomes" id="UP000755585">
    <property type="component" value="Unassembled WGS sequence"/>
</dbReference>
<dbReference type="Gene3D" id="3.40.50.1820">
    <property type="entry name" value="alpha/beta hydrolase"/>
    <property type="match status" value="1"/>
</dbReference>
<dbReference type="PANTHER" id="PTHR22946:SF9">
    <property type="entry name" value="POLYKETIDE TRANSFERASE AF380"/>
    <property type="match status" value="1"/>
</dbReference>
<evidence type="ECO:0000259" key="3">
    <source>
        <dbReference type="Pfam" id="PF12146"/>
    </source>
</evidence>
<proteinExistence type="inferred from homology"/>
<dbReference type="Gene3D" id="1.10.10.800">
    <property type="match status" value="1"/>
</dbReference>
<dbReference type="SUPFAM" id="SSF53474">
    <property type="entry name" value="alpha/beta-Hydrolases"/>
    <property type="match status" value="1"/>
</dbReference>
<keyword evidence="2" id="KW-0378">Hydrolase</keyword>
<protein>
    <submittedName>
        <fullName evidence="4">Pimeloyl-ACP methyl ester carboxylesterase</fullName>
    </submittedName>
</protein>
<feature type="domain" description="Serine aminopeptidase S33" evidence="3">
    <location>
        <begin position="42"/>
        <end position="132"/>
    </location>
</feature>
<dbReference type="EMBL" id="JAGINT010000001">
    <property type="protein sequence ID" value="MBP2350690.1"/>
    <property type="molecule type" value="Genomic_DNA"/>
</dbReference>
<evidence type="ECO:0000256" key="2">
    <source>
        <dbReference type="ARBA" id="ARBA00022801"/>
    </source>
</evidence>
<gene>
    <name evidence="4" type="ORF">JOF29_001773</name>
</gene>
<organism evidence="4 5">
    <name type="scientific">Kribbella aluminosa</name>
    <dbReference type="NCBI Taxonomy" id="416017"/>
    <lineage>
        <taxon>Bacteria</taxon>
        <taxon>Bacillati</taxon>
        <taxon>Actinomycetota</taxon>
        <taxon>Actinomycetes</taxon>
        <taxon>Propionibacteriales</taxon>
        <taxon>Kribbellaceae</taxon>
        <taxon>Kribbella</taxon>
    </lineage>
</organism>
<dbReference type="InterPro" id="IPR022742">
    <property type="entry name" value="Hydrolase_4"/>
</dbReference>
<sequence length="312" mass="33017">MREKVSFTSAGLDCAAWHYPGGNGGCVVMTGGFGVPKEPGTDRFAERFAAAGFSVLAFDHRNLGESAGEPRQVARVRDQLDDWRAAIAYAKTLPGVERVGIWAFSLPGGYIVQLASEDLGLSAAIAQSANVDGPTVTRHASRYQSTGSALRLVGRALLDVVGGWLGRPPRLVDLAGPTGTVALLNTPDAQLGSEILNPGNRYPDWQQQIAARSVLPAAVYRPAKYAPDARCPILYVVCEDDKSALAAPTLKAAATTPKAEVLRVAGNHYAPFLDAHEEVVAAELAFLGRRLAAPDLSGNKPAPGDEKLPERL</sequence>
<evidence type="ECO:0000256" key="1">
    <source>
        <dbReference type="ARBA" id="ARBA00008645"/>
    </source>
</evidence>
<comment type="similarity">
    <text evidence="1">Belongs to the AB hydrolase superfamily.</text>
</comment>
<comment type="caution">
    <text evidence="4">The sequence shown here is derived from an EMBL/GenBank/DDBJ whole genome shotgun (WGS) entry which is preliminary data.</text>
</comment>
<dbReference type="RefSeq" id="WP_209693705.1">
    <property type="nucleotide sequence ID" value="NZ_BAAAVU010000011.1"/>
</dbReference>